<dbReference type="CDD" id="cd00081">
    <property type="entry name" value="Hint"/>
    <property type="match status" value="1"/>
</dbReference>
<dbReference type="Pfam" id="PF07591">
    <property type="entry name" value="PT-HINT"/>
    <property type="match status" value="1"/>
</dbReference>
<dbReference type="InterPro" id="IPR032871">
    <property type="entry name" value="AHH_dom_containing"/>
</dbReference>
<dbReference type="Gene3D" id="2.170.16.10">
    <property type="entry name" value="Hedgehog/Intein (Hint) domain"/>
    <property type="match status" value="1"/>
</dbReference>
<dbReference type="InterPro" id="IPR030934">
    <property type="entry name" value="Intein_C"/>
</dbReference>
<evidence type="ECO:0000313" key="2">
    <source>
        <dbReference type="Proteomes" id="UP000319976"/>
    </source>
</evidence>
<evidence type="ECO:0000313" key="1">
    <source>
        <dbReference type="EMBL" id="QDT64701.1"/>
    </source>
</evidence>
<reference evidence="1 2" key="1">
    <citation type="submission" date="2019-02" db="EMBL/GenBank/DDBJ databases">
        <title>Deep-cultivation of Planctomycetes and their phenomic and genomic characterization uncovers novel biology.</title>
        <authorList>
            <person name="Wiegand S."/>
            <person name="Jogler M."/>
            <person name="Boedeker C."/>
            <person name="Pinto D."/>
            <person name="Vollmers J."/>
            <person name="Rivas-Marin E."/>
            <person name="Kohn T."/>
            <person name="Peeters S.H."/>
            <person name="Heuer A."/>
            <person name="Rast P."/>
            <person name="Oberbeckmann S."/>
            <person name="Bunk B."/>
            <person name="Jeske O."/>
            <person name="Meyerdierks A."/>
            <person name="Storesund J.E."/>
            <person name="Kallscheuer N."/>
            <person name="Luecker S."/>
            <person name="Lage O.M."/>
            <person name="Pohl T."/>
            <person name="Merkel B.J."/>
            <person name="Hornburger P."/>
            <person name="Mueller R.-W."/>
            <person name="Bruemmer F."/>
            <person name="Labrenz M."/>
            <person name="Spormann A.M."/>
            <person name="Op den Camp H."/>
            <person name="Overmann J."/>
            <person name="Amann R."/>
            <person name="Jetten M.S.M."/>
            <person name="Mascher T."/>
            <person name="Medema M.H."/>
            <person name="Devos D.P."/>
            <person name="Kaster A.-K."/>
            <person name="Ovreas L."/>
            <person name="Rohde M."/>
            <person name="Galperin M.Y."/>
            <person name="Jogler C."/>
        </authorList>
    </citation>
    <scope>NUCLEOTIDE SEQUENCE [LARGE SCALE GENOMIC DNA]</scope>
    <source>
        <strain evidence="1 2">V22</strain>
    </source>
</reference>
<dbReference type="OrthoDB" id="271912at2"/>
<name>A0A517T8I8_9PLAN</name>
<dbReference type="Pfam" id="PF14412">
    <property type="entry name" value="AHH"/>
    <property type="match status" value="1"/>
</dbReference>
<dbReference type="AlphaFoldDB" id="A0A517T8I8"/>
<sequence>MSLSLGDDFQVELLRSPEWCRTLGVQVGSTIPLDLPELGAVGDALVVSVRAAPPIESGDGHVVTGRFIHTSDTPLINILIDGEDEPTGVTANHPYWSADREAFIPAGELRVGEHVDTLLGQRTIASITPRGPPEPVYNLEVHNHHVYRVGQTGVLVHNACGKDFSDELSKSGSVARRRLRSNLGLKSGNTDEAHHIIPFELRNHDLVKKASKAGFNINGKANGVPLSFARHRGINIFHHNRYNKAIRRRLDFEFTQRTDISNEEAAKFLDSYVAQIKKAFERTRSQLQ</sequence>
<dbReference type="InterPro" id="IPR036844">
    <property type="entry name" value="Hint_dom_sf"/>
</dbReference>
<protein>
    <submittedName>
        <fullName evidence="1">Uncharacterized protein</fullName>
    </submittedName>
</protein>
<dbReference type="PROSITE" id="PS50818">
    <property type="entry name" value="INTEIN_C_TER"/>
    <property type="match status" value="1"/>
</dbReference>
<dbReference type="Proteomes" id="UP000319976">
    <property type="component" value="Chromosome"/>
</dbReference>
<dbReference type="KEGG" id="chya:V22_19420"/>
<dbReference type="SUPFAM" id="SSF51294">
    <property type="entry name" value="Hedgehog/intein (Hint) domain"/>
    <property type="match status" value="1"/>
</dbReference>
<keyword evidence="2" id="KW-1185">Reference proteome</keyword>
<organism evidence="1 2">
    <name type="scientific">Calycomorphotria hydatis</name>
    <dbReference type="NCBI Taxonomy" id="2528027"/>
    <lineage>
        <taxon>Bacteria</taxon>
        <taxon>Pseudomonadati</taxon>
        <taxon>Planctomycetota</taxon>
        <taxon>Planctomycetia</taxon>
        <taxon>Planctomycetales</taxon>
        <taxon>Planctomycetaceae</taxon>
        <taxon>Calycomorphotria</taxon>
    </lineage>
</organism>
<gene>
    <name evidence="1" type="ORF">V22_19420</name>
</gene>
<proteinExistence type="predicted"/>
<dbReference type="EMBL" id="CP036316">
    <property type="protein sequence ID" value="QDT64701.1"/>
    <property type="molecule type" value="Genomic_DNA"/>
</dbReference>
<accession>A0A517T8I8</accession>